<protein>
    <submittedName>
        <fullName evidence="2">Uncharacterized protein</fullName>
    </submittedName>
</protein>
<keyword evidence="3" id="KW-1185">Reference proteome</keyword>
<dbReference type="AlphaFoldDB" id="A0A2K2C3Z4"/>
<feature type="transmembrane region" description="Helical" evidence="1">
    <location>
        <begin position="20"/>
        <end position="40"/>
    </location>
</feature>
<proteinExistence type="predicted"/>
<dbReference type="InParanoid" id="A0A2K2C3Z4"/>
<keyword evidence="1" id="KW-0472">Membrane</keyword>
<keyword evidence="1" id="KW-0812">Transmembrane</keyword>
<reference evidence="2 3" key="1">
    <citation type="journal article" date="2006" name="Science">
        <title>The genome of black cottonwood, Populus trichocarpa (Torr. &amp; Gray).</title>
        <authorList>
            <person name="Tuskan G.A."/>
            <person name="Difazio S."/>
            <person name="Jansson S."/>
            <person name="Bohlmann J."/>
            <person name="Grigoriev I."/>
            <person name="Hellsten U."/>
            <person name="Putnam N."/>
            <person name="Ralph S."/>
            <person name="Rombauts S."/>
            <person name="Salamov A."/>
            <person name="Schein J."/>
            <person name="Sterck L."/>
            <person name="Aerts A."/>
            <person name="Bhalerao R.R."/>
            <person name="Bhalerao R.P."/>
            <person name="Blaudez D."/>
            <person name="Boerjan W."/>
            <person name="Brun A."/>
            <person name="Brunner A."/>
            <person name="Busov V."/>
            <person name="Campbell M."/>
            <person name="Carlson J."/>
            <person name="Chalot M."/>
            <person name="Chapman J."/>
            <person name="Chen G.L."/>
            <person name="Cooper D."/>
            <person name="Coutinho P.M."/>
            <person name="Couturier J."/>
            <person name="Covert S."/>
            <person name="Cronk Q."/>
            <person name="Cunningham R."/>
            <person name="Davis J."/>
            <person name="Degroeve S."/>
            <person name="Dejardin A."/>
            <person name="Depamphilis C."/>
            <person name="Detter J."/>
            <person name="Dirks B."/>
            <person name="Dubchak I."/>
            <person name="Duplessis S."/>
            <person name="Ehlting J."/>
            <person name="Ellis B."/>
            <person name="Gendler K."/>
            <person name="Goodstein D."/>
            <person name="Gribskov M."/>
            <person name="Grimwood J."/>
            <person name="Groover A."/>
            <person name="Gunter L."/>
            <person name="Hamberger B."/>
            <person name="Heinze B."/>
            <person name="Helariutta Y."/>
            <person name="Henrissat B."/>
            <person name="Holligan D."/>
            <person name="Holt R."/>
            <person name="Huang W."/>
            <person name="Islam-Faridi N."/>
            <person name="Jones S."/>
            <person name="Jones-Rhoades M."/>
            <person name="Jorgensen R."/>
            <person name="Joshi C."/>
            <person name="Kangasjarvi J."/>
            <person name="Karlsson J."/>
            <person name="Kelleher C."/>
            <person name="Kirkpatrick R."/>
            <person name="Kirst M."/>
            <person name="Kohler A."/>
            <person name="Kalluri U."/>
            <person name="Larimer F."/>
            <person name="Leebens-Mack J."/>
            <person name="Leple J.C."/>
            <person name="Locascio P."/>
            <person name="Lou Y."/>
            <person name="Lucas S."/>
            <person name="Martin F."/>
            <person name="Montanini B."/>
            <person name="Napoli C."/>
            <person name="Nelson D.R."/>
            <person name="Nelson C."/>
            <person name="Nieminen K."/>
            <person name="Nilsson O."/>
            <person name="Pereda V."/>
            <person name="Peter G."/>
            <person name="Philippe R."/>
            <person name="Pilate G."/>
            <person name="Poliakov A."/>
            <person name="Razumovskaya J."/>
            <person name="Richardson P."/>
            <person name="Rinaldi C."/>
            <person name="Ritland K."/>
            <person name="Rouze P."/>
            <person name="Ryaboy D."/>
            <person name="Schmutz J."/>
            <person name="Schrader J."/>
            <person name="Segerman B."/>
            <person name="Shin H."/>
            <person name="Siddiqui A."/>
            <person name="Sterky F."/>
            <person name="Terry A."/>
            <person name="Tsai C.J."/>
            <person name="Uberbacher E."/>
            <person name="Unneberg P."/>
            <person name="Vahala J."/>
            <person name="Wall K."/>
            <person name="Wessler S."/>
            <person name="Yang G."/>
            <person name="Yin T."/>
            <person name="Douglas C."/>
            <person name="Marra M."/>
            <person name="Sandberg G."/>
            <person name="Van de Peer Y."/>
            <person name="Rokhsar D."/>
        </authorList>
    </citation>
    <scope>NUCLEOTIDE SEQUENCE [LARGE SCALE GENOMIC DNA]</scope>
    <source>
        <strain evidence="3">cv. Nisqually</strain>
    </source>
</reference>
<dbReference type="EMBL" id="CM009290">
    <property type="protein sequence ID" value="PNT56745.1"/>
    <property type="molecule type" value="Genomic_DNA"/>
</dbReference>
<sequence>MLMGLSSAPATLTSKYTNTGSIIWVVLMGMIFNLRGIAIINPMKLHLIKSETICRDKRLKVHYDVPVTNLKL</sequence>
<evidence type="ECO:0000256" key="1">
    <source>
        <dbReference type="SAM" id="Phobius"/>
    </source>
</evidence>
<keyword evidence="1" id="KW-1133">Transmembrane helix</keyword>
<gene>
    <name evidence="2" type="ORF">POPTR_001G262300</name>
</gene>
<name>A0A2K2C3Z4_POPTR</name>
<dbReference type="Proteomes" id="UP000006729">
    <property type="component" value="Chromosome 1"/>
</dbReference>
<accession>A0A2K2C3Z4</accession>
<evidence type="ECO:0000313" key="2">
    <source>
        <dbReference type="EMBL" id="PNT56745.1"/>
    </source>
</evidence>
<evidence type="ECO:0000313" key="3">
    <source>
        <dbReference type="Proteomes" id="UP000006729"/>
    </source>
</evidence>
<organism evidence="2 3">
    <name type="scientific">Populus trichocarpa</name>
    <name type="common">Western balsam poplar</name>
    <name type="synonym">Populus balsamifera subsp. trichocarpa</name>
    <dbReference type="NCBI Taxonomy" id="3694"/>
    <lineage>
        <taxon>Eukaryota</taxon>
        <taxon>Viridiplantae</taxon>
        <taxon>Streptophyta</taxon>
        <taxon>Embryophyta</taxon>
        <taxon>Tracheophyta</taxon>
        <taxon>Spermatophyta</taxon>
        <taxon>Magnoliopsida</taxon>
        <taxon>eudicotyledons</taxon>
        <taxon>Gunneridae</taxon>
        <taxon>Pentapetalae</taxon>
        <taxon>rosids</taxon>
        <taxon>fabids</taxon>
        <taxon>Malpighiales</taxon>
        <taxon>Salicaceae</taxon>
        <taxon>Saliceae</taxon>
        <taxon>Populus</taxon>
    </lineage>
</organism>